<dbReference type="InterPro" id="IPR035979">
    <property type="entry name" value="RBD_domain_sf"/>
</dbReference>
<organism evidence="8 9">
    <name type="scientific">Syncephalis pseudoplumigaleata</name>
    <dbReference type="NCBI Taxonomy" id="1712513"/>
    <lineage>
        <taxon>Eukaryota</taxon>
        <taxon>Fungi</taxon>
        <taxon>Fungi incertae sedis</taxon>
        <taxon>Zoopagomycota</taxon>
        <taxon>Zoopagomycotina</taxon>
        <taxon>Zoopagomycetes</taxon>
        <taxon>Zoopagales</taxon>
        <taxon>Piptocephalidaceae</taxon>
        <taxon>Syncephalis</taxon>
    </lineage>
</organism>
<feature type="domain" description="RRM" evidence="7">
    <location>
        <begin position="224"/>
        <end position="304"/>
    </location>
</feature>
<evidence type="ECO:0000256" key="2">
    <source>
        <dbReference type="ARBA" id="ARBA00022737"/>
    </source>
</evidence>
<evidence type="ECO:0000256" key="4">
    <source>
        <dbReference type="ARBA" id="ARBA00023242"/>
    </source>
</evidence>
<dbReference type="PROSITE" id="PS50102">
    <property type="entry name" value="RRM"/>
    <property type="match status" value="4"/>
</dbReference>
<gene>
    <name evidence="8" type="ORF">SYNPS1DRAFT_21638</name>
</gene>
<dbReference type="SMART" id="SM00360">
    <property type="entry name" value="RRM"/>
    <property type="match status" value="5"/>
</dbReference>
<evidence type="ECO:0000256" key="3">
    <source>
        <dbReference type="ARBA" id="ARBA00022884"/>
    </source>
</evidence>
<evidence type="ECO:0000256" key="1">
    <source>
        <dbReference type="ARBA" id="ARBA00004123"/>
    </source>
</evidence>
<feature type="domain" description="RRM" evidence="7">
    <location>
        <begin position="556"/>
        <end position="673"/>
    </location>
</feature>
<protein>
    <recommendedName>
        <fullName evidence="7">RRM domain-containing protein</fullName>
    </recommendedName>
</protein>
<feature type="compositionally biased region" description="Acidic residues" evidence="6">
    <location>
        <begin position="336"/>
        <end position="363"/>
    </location>
</feature>
<keyword evidence="3 5" id="KW-0694">RNA-binding</keyword>
<name>A0A4P9Z2L6_9FUNG</name>
<feature type="region of interest" description="Disordered" evidence="6">
    <location>
        <begin position="336"/>
        <end position="364"/>
    </location>
</feature>
<keyword evidence="2" id="KW-0677">Repeat</keyword>
<evidence type="ECO:0000256" key="6">
    <source>
        <dbReference type="SAM" id="MobiDB-lite"/>
    </source>
</evidence>
<keyword evidence="9" id="KW-1185">Reference proteome</keyword>
<dbReference type="GO" id="GO:0003729">
    <property type="term" value="F:mRNA binding"/>
    <property type="evidence" value="ECO:0007669"/>
    <property type="project" value="TreeGrafter"/>
</dbReference>
<dbReference type="FunFam" id="3.30.70.330:FF:000406">
    <property type="entry name" value="Related to Nucleolar protein NOP4"/>
    <property type="match status" value="1"/>
</dbReference>
<dbReference type="SUPFAM" id="SSF54928">
    <property type="entry name" value="RNA-binding domain, RBD"/>
    <property type="match status" value="3"/>
</dbReference>
<evidence type="ECO:0000259" key="7">
    <source>
        <dbReference type="PROSITE" id="PS50102"/>
    </source>
</evidence>
<dbReference type="InterPro" id="IPR012677">
    <property type="entry name" value="Nucleotide-bd_a/b_plait_sf"/>
</dbReference>
<accession>A0A4P9Z2L6</accession>
<dbReference type="CDD" id="cd12416">
    <property type="entry name" value="RRM4_RBM28_like"/>
    <property type="match status" value="1"/>
</dbReference>
<feature type="domain" description="RRM" evidence="7">
    <location>
        <begin position="373"/>
        <end position="487"/>
    </location>
</feature>
<evidence type="ECO:0000313" key="9">
    <source>
        <dbReference type="Proteomes" id="UP000278143"/>
    </source>
</evidence>
<proteinExistence type="predicted"/>
<evidence type="ECO:0000313" key="8">
    <source>
        <dbReference type="EMBL" id="RKP26646.1"/>
    </source>
</evidence>
<dbReference type="InterPro" id="IPR051945">
    <property type="entry name" value="RRM_MRD1_RNA_proc_ribogen"/>
</dbReference>
<dbReference type="Gene3D" id="3.30.70.330">
    <property type="match status" value="5"/>
</dbReference>
<feature type="domain" description="RRM" evidence="7">
    <location>
        <begin position="22"/>
        <end position="103"/>
    </location>
</feature>
<dbReference type="Proteomes" id="UP000278143">
    <property type="component" value="Unassembled WGS sequence"/>
</dbReference>
<dbReference type="OrthoDB" id="267048at2759"/>
<dbReference type="GO" id="GO:0005730">
    <property type="term" value="C:nucleolus"/>
    <property type="evidence" value="ECO:0007669"/>
    <property type="project" value="TreeGrafter"/>
</dbReference>
<dbReference type="CDD" id="cd12414">
    <property type="entry name" value="RRM2_RBM28_like"/>
    <property type="match status" value="1"/>
</dbReference>
<dbReference type="InterPro" id="IPR000504">
    <property type="entry name" value="RRM_dom"/>
</dbReference>
<dbReference type="PANTHER" id="PTHR48039">
    <property type="entry name" value="RNA-BINDING MOTIF PROTEIN 14B"/>
    <property type="match status" value="1"/>
</dbReference>
<sequence length="684" mass="76638">MPTETELAPITLTEANDRRAKSTLFVRGLPADFESFFSEVGPVRSSFVVREKRSEEKHGSGKPPCKGFGFVQFAMSEDAERALEELATTKFRNQVLSMELALKRQEATLDKQSQEAKEKAIALRKEDPVLRRTVIVMGIPKQVHRKQVVLRARKSGIVESVEYPWQDELHVPTDDTAIARVVYKETDEATKAITQLNGREFKNGKLTATPASKRVDSMLNDKRARLIVRNVPFKYRENDLRSMFAKYGTVTDVKLPRKDNKPSGLLRGFAFIQYAKLADAAQAIKALNGTVLLNRTIAVDWALAKDQYDQAMKDAMEAGTDATTSSSIEAMVDAEHDEEYPDLSSSDEEEGEEGEEEKEEEDATNIVPMEPGCTLFLRNVSFDTEESSLYEMFRAYGKLRYCRITMDHDTGRPRGTAFVCFWKRVDADRCLAEAEKANYAGSSVASSDSSTNRRGVIKSVLSPEVASSATQAFTLDGRVLNVTRAVDREQAAKFTEEGVKTRADKRNLYLLNEGLITEGSPAAAGLTPVELKKRAESHALRKNQLNSRPDLFLSKTRLSVRNLPLDMDDKGLRRLAISAIGRFKQECKDGKRAPLTAEEREEGWSRMPRVVQVKVVRSKDRTDTSTGQARSTGFSFIEYGDHAHALAALRYLNNNPRALDGQKRRLIVEFAIENAQILKRHAYG</sequence>
<reference evidence="9" key="1">
    <citation type="journal article" date="2018" name="Nat. Microbiol.">
        <title>Leveraging single-cell genomics to expand the fungal tree of life.</title>
        <authorList>
            <person name="Ahrendt S.R."/>
            <person name="Quandt C.A."/>
            <person name="Ciobanu D."/>
            <person name="Clum A."/>
            <person name="Salamov A."/>
            <person name="Andreopoulos B."/>
            <person name="Cheng J.F."/>
            <person name="Woyke T."/>
            <person name="Pelin A."/>
            <person name="Henrissat B."/>
            <person name="Reynolds N.K."/>
            <person name="Benny G.L."/>
            <person name="Smith M.E."/>
            <person name="James T.Y."/>
            <person name="Grigoriev I.V."/>
        </authorList>
    </citation>
    <scope>NUCLEOTIDE SEQUENCE [LARGE SCALE GENOMIC DNA]</scope>
    <source>
        <strain evidence="9">Benny S71-1</strain>
    </source>
</reference>
<comment type="subcellular location">
    <subcellularLocation>
        <location evidence="1">Nucleus</location>
    </subcellularLocation>
</comment>
<dbReference type="AlphaFoldDB" id="A0A4P9Z2L6"/>
<evidence type="ECO:0000256" key="5">
    <source>
        <dbReference type="PROSITE-ProRule" id="PRU00176"/>
    </source>
</evidence>
<dbReference type="PANTHER" id="PTHR48039:SF5">
    <property type="entry name" value="RNA-BINDING PROTEIN 28"/>
    <property type="match status" value="1"/>
</dbReference>
<dbReference type="Pfam" id="PF00076">
    <property type="entry name" value="RRM_1"/>
    <property type="match status" value="3"/>
</dbReference>
<keyword evidence="4" id="KW-0539">Nucleus</keyword>
<dbReference type="EMBL" id="KZ989369">
    <property type="protein sequence ID" value="RKP26646.1"/>
    <property type="molecule type" value="Genomic_DNA"/>
</dbReference>